<dbReference type="EMBL" id="CP091508">
    <property type="protein sequence ID" value="UOO82868.1"/>
    <property type="molecule type" value="Genomic_DNA"/>
</dbReference>
<dbReference type="InterPro" id="IPR022645">
    <property type="entry name" value="SecD/SecF_bac"/>
</dbReference>
<dbReference type="NCBIfam" id="TIGR00966">
    <property type="entry name" value="transloc_SecF"/>
    <property type="match status" value="1"/>
</dbReference>
<comment type="similarity">
    <text evidence="9">Belongs to the SecD/SecF family. SecF subfamily.</text>
</comment>
<keyword evidence="4 9" id="KW-0812">Transmembrane</keyword>
<evidence type="ECO:0000256" key="2">
    <source>
        <dbReference type="ARBA" id="ARBA00022448"/>
    </source>
</evidence>
<dbReference type="RefSeq" id="WP_244786992.1">
    <property type="nucleotide sequence ID" value="NZ_CP091508.1"/>
</dbReference>
<keyword evidence="3 9" id="KW-1003">Cell membrane</keyword>
<evidence type="ECO:0000256" key="7">
    <source>
        <dbReference type="ARBA" id="ARBA00023010"/>
    </source>
</evidence>
<evidence type="ECO:0000256" key="8">
    <source>
        <dbReference type="ARBA" id="ARBA00023136"/>
    </source>
</evidence>
<comment type="subcellular location">
    <subcellularLocation>
        <location evidence="1 9">Cell membrane</location>
        <topology evidence="1 9">Multi-pass membrane protein</topology>
    </subcellularLocation>
</comment>
<evidence type="ECO:0000256" key="1">
    <source>
        <dbReference type="ARBA" id="ARBA00004651"/>
    </source>
</evidence>
<evidence type="ECO:0000313" key="11">
    <source>
        <dbReference type="EMBL" id="UOO82868.1"/>
    </source>
</evidence>
<dbReference type="Proteomes" id="UP000829817">
    <property type="component" value="Chromosome"/>
</dbReference>
<sequence length="311" mass="34243">MEFFKIKRDIPFMSYGKLTTFISLITFIAAVFFLTTKGLNYSVEFTGGTVMEVQYEQGVDVNTVRNNLDSLNIGDVQVQALGTNRHIMIRLPNKEGATSAQLSNDVMNILKQNHADVSLRQVEFIGPQVGEELVTNGLLALGMVIAGIIIYLSVRFEWRFAVAAIIANMHDVVIIIGCFALFQWEFSLTVLAGVLAVLGYSVNESVVVFDRIRENFRKPTMRNKTVPQVIDNAITATMSRTIITHGSTEAMVLSMLIFGGAALHGFSLALTIGIVFGIYSSVLVASPLLLMFGLNRDNLAKPQKKKEEAVV</sequence>
<feature type="transmembrane region" description="Helical" evidence="9">
    <location>
        <begin position="133"/>
        <end position="154"/>
    </location>
</feature>
<feature type="transmembrane region" description="Helical" evidence="9">
    <location>
        <begin position="161"/>
        <end position="182"/>
    </location>
</feature>
<dbReference type="InterPro" id="IPR022646">
    <property type="entry name" value="SecD/SecF_CS"/>
</dbReference>
<evidence type="ECO:0000256" key="5">
    <source>
        <dbReference type="ARBA" id="ARBA00022927"/>
    </source>
</evidence>
<dbReference type="Pfam" id="PF07549">
    <property type="entry name" value="Sec_GG"/>
    <property type="match status" value="1"/>
</dbReference>
<feature type="transmembrane region" description="Helical" evidence="9">
    <location>
        <begin position="276"/>
        <end position="295"/>
    </location>
</feature>
<evidence type="ECO:0000256" key="3">
    <source>
        <dbReference type="ARBA" id="ARBA00022475"/>
    </source>
</evidence>
<keyword evidence="2 9" id="KW-0813">Transport</keyword>
<feature type="transmembrane region" description="Helical" evidence="9">
    <location>
        <begin position="250"/>
        <end position="270"/>
    </location>
</feature>
<dbReference type="Pfam" id="PF02355">
    <property type="entry name" value="SecD_SecF_C"/>
    <property type="match status" value="1"/>
</dbReference>
<comment type="subunit">
    <text evidence="9">Forms a complex with SecD. Part of the essential Sec protein translocation apparatus which comprises SecA, SecYEG and auxiliary proteins SecDF-YajC and YidC.</text>
</comment>
<dbReference type="InterPro" id="IPR048634">
    <property type="entry name" value="SecD_SecF_C"/>
</dbReference>
<dbReference type="InterPro" id="IPR005665">
    <property type="entry name" value="SecF_bac"/>
</dbReference>
<evidence type="ECO:0000313" key="12">
    <source>
        <dbReference type="Proteomes" id="UP000829817"/>
    </source>
</evidence>
<comment type="function">
    <text evidence="9">Part of the Sec protein translocase complex. Interacts with the SecYEG preprotein conducting channel. SecDF uses the proton motive force (PMF) to complete protein translocation after the ATP-dependent function of SecA.</text>
</comment>
<dbReference type="SUPFAM" id="SSF82866">
    <property type="entry name" value="Multidrug efflux transporter AcrB transmembrane domain"/>
    <property type="match status" value="1"/>
</dbReference>
<feature type="domain" description="Protein export membrane protein SecD/SecF C-terminal" evidence="10">
    <location>
        <begin position="107"/>
        <end position="293"/>
    </location>
</feature>
<dbReference type="PRINTS" id="PR01755">
    <property type="entry name" value="SECFTRNLCASE"/>
</dbReference>
<evidence type="ECO:0000259" key="10">
    <source>
        <dbReference type="Pfam" id="PF02355"/>
    </source>
</evidence>
<protein>
    <recommendedName>
        <fullName evidence="9">Protein-export membrane protein SecF</fullName>
    </recommendedName>
</protein>
<dbReference type="NCBIfam" id="TIGR00916">
    <property type="entry name" value="2A0604s01"/>
    <property type="match status" value="1"/>
</dbReference>
<dbReference type="PANTHER" id="PTHR30081">
    <property type="entry name" value="PROTEIN-EXPORT MEMBRANE PROTEIN SEC"/>
    <property type="match status" value="1"/>
</dbReference>
<organism evidence="11 12">
    <name type="scientific">Uruburuella testudinis</name>
    <dbReference type="NCBI Taxonomy" id="1282863"/>
    <lineage>
        <taxon>Bacteria</taxon>
        <taxon>Pseudomonadati</taxon>
        <taxon>Pseudomonadota</taxon>
        <taxon>Betaproteobacteria</taxon>
        <taxon>Neisseriales</taxon>
        <taxon>Neisseriaceae</taxon>
        <taxon>Uruburuella</taxon>
    </lineage>
</organism>
<accession>A0ABY4DVL2</accession>
<evidence type="ECO:0000256" key="9">
    <source>
        <dbReference type="HAMAP-Rule" id="MF_01464"/>
    </source>
</evidence>
<dbReference type="PANTHER" id="PTHR30081:SF8">
    <property type="entry name" value="PROTEIN TRANSLOCASE SUBUNIT SECF"/>
    <property type="match status" value="1"/>
</dbReference>
<keyword evidence="6 9" id="KW-1133">Transmembrane helix</keyword>
<dbReference type="Gene3D" id="1.20.1640.10">
    <property type="entry name" value="Multidrug efflux transporter AcrB transmembrane domain"/>
    <property type="match status" value="1"/>
</dbReference>
<gene>
    <name evidence="9 11" type="primary">secF</name>
    <name evidence="11" type="ORF">LVJ83_05250</name>
</gene>
<feature type="transmembrane region" description="Helical" evidence="9">
    <location>
        <begin position="12"/>
        <end position="34"/>
    </location>
</feature>
<name>A0ABY4DVL2_9NEIS</name>
<evidence type="ECO:0000256" key="6">
    <source>
        <dbReference type="ARBA" id="ARBA00022989"/>
    </source>
</evidence>
<proteinExistence type="inferred from homology"/>
<feature type="transmembrane region" description="Helical" evidence="9">
    <location>
        <begin position="188"/>
        <end position="209"/>
    </location>
</feature>
<keyword evidence="12" id="KW-1185">Reference proteome</keyword>
<reference evidence="11 12" key="1">
    <citation type="journal article" date="2022" name="Res Sq">
        <title>Evolution of multicellular longitudinally dividing oral cavity symbionts (Neisseriaceae).</title>
        <authorList>
            <person name="Nyongesa S."/>
            <person name="Weber P."/>
            <person name="Bernet E."/>
            <person name="Pullido F."/>
            <person name="Nieckarz M."/>
            <person name="Delaby M."/>
            <person name="Nieves C."/>
            <person name="Viehboeck T."/>
            <person name="Krause N."/>
            <person name="Rivera-Millot A."/>
            <person name="Nakamura A."/>
            <person name="Vischer N."/>
            <person name="VanNieuwenhze M."/>
            <person name="Brun Y."/>
            <person name="Cava F."/>
            <person name="Bulgheresi S."/>
            <person name="Veyrier F."/>
        </authorList>
    </citation>
    <scope>NUCLEOTIDE SEQUENCE [LARGE SCALE GENOMIC DNA]</scope>
    <source>
        <strain evidence="11 12">CCUG 63373m</strain>
    </source>
</reference>
<keyword evidence="7 9" id="KW-0811">Translocation</keyword>
<dbReference type="InterPro" id="IPR022813">
    <property type="entry name" value="SecD/SecF_arch_bac"/>
</dbReference>
<keyword evidence="5 9" id="KW-0653">Protein transport</keyword>
<evidence type="ECO:0000256" key="4">
    <source>
        <dbReference type="ARBA" id="ARBA00022692"/>
    </source>
</evidence>
<keyword evidence="8 9" id="KW-0472">Membrane</keyword>
<dbReference type="InterPro" id="IPR055344">
    <property type="entry name" value="SecD_SecF_C_bact"/>
</dbReference>
<dbReference type="HAMAP" id="MF_01464_B">
    <property type="entry name" value="SecF_B"/>
    <property type="match status" value="1"/>
</dbReference>